<accession>A0A164IL69</accession>
<dbReference type="Proteomes" id="UP000076512">
    <property type="component" value="Unassembled WGS sequence"/>
</dbReference>
<organism evidence="1 2">
    <name type="scientific">Nocardia terpenica</name>
    <dbReference type="NCBI Taxonomy" id="455432"/>
    <lineage>
        <taxon>Bacteria</taxon>
        <taxon>Bacillati</taxon>
        <taxon>Actinomycetota</taxon>
        <taxon>Actinomycetes</taxon>
        <taxon>Mycobacteriales</taxon>
        <taxon>Nocardiaceae</taxon>
        <taxon>Nocardia</taxon>
    </lineage>
</organism>
<dbReference type="EMBL" id="LWGR01000020">
    <property type="protein sequence ID" value="KZM69546.1"/>
    <property type="molecule type" value="Genomic_DNA"/>
</dbReference>
<comment type="caution">
    <text evidence="1">The sequence shown here is derived from an EMBL/GenBank/DDBJ whole genome shotgun (WGS) entry which is preliminary data.</text>
</comment>
<evidence type="ECO:0000313" key="1">
    <source>
        <dbReference type="EMBL" id="KZM69546.1"/>
    </source>
</evidence>
<dbReference type="PIRSF" id="PIRSF029394">
    <property type="entry name" value="UCP029394"/>
    <property type="match status" value="1"/>
</dbReference>
<reference evidence="1 2" key="1">
    <citation type="submission" date="2016-04" db="EMBL/GenBank/DDBJ databases">
        <authorList>
            <person name="Evans L.H."/>
            <person name="Alamgir A."/>
            <person name="Owens N."/>
            <person name="Weber N.D."/>
            <person name="Virtaneva K."/>
            <person name="Barbian K."/>
            <person name="Babar A."/>
            <person name="Rosenke K."/>
        </authorList>
    </citation>
    <scope>NUCLEOTIDE SEQUENCE [LARGE SCALE GENOMIC DNA]</scope>
    <source>
        <strain evidence="1 2">IFM 0406</strain>
    </source>
</reference>
<protein>
    <recommendedName>
        <fullName evidence="3">DUF4440 domain-containing protein</fullName>
    </recommendedName>
</protein>
<name>A0A164IL69_9NOCA</name>
<dbReference type="InterPro" id="IPR016918">
    <property type="entry name" value="UCP029394"/>
</dbReference>
<evidence type="ECO:0000313" key="2">
    <source>
        <dbReference type="Proteomes" id="UP000076512"/>
    </source>
</evidence>
<keyword evidence="2" id="KW-1185">Reference proteome</keyword>
<evidence type="ECO:0008006" key="3">
    <source>
        <dbReference type="Google" id="ProtNLM"/>
    </source>
</evidence>
<proteinExistence type="predicted"/>
<dbReference type="STRING" id="455432.AWN90_08575"/>
<dbReference type="AlphaFoldDB" id="A0A164IL69"/>
<gene>
    <name evidence="1" type="ORF">AWN90_08575</name>
</gene>
<dbReference type="Gene3D" id="3.10.450.50">
    <property type="match status" value="1"/>
</dbReference>
<sequence>MGNVAIMIDHDALVAEIRTLHDDLARWLGRPDSADGLERFEAQTHDEFSMVVLQGSVVTREQLFAGLRGAGNSVPGLTIDILDIEVLHRSAECAVARFREVHHRPEGAAARLTTALLVPDAQGRNGLRWRSVHETAAGSR</sequence>
<dbReference type="InterPro" id="IPR032710">
    <property type="entry name" value="NTF2-like_dom_sf"/>
</dbReference>
<dbReference type="SUPFAM" id="SSF54427">
    <property type="entry name" value="NTF2-like"/>
    <property type="match status" value="1"/>
</dbReference>